<feature type="repeat" description="ANK" evidence="3">
    <location>
        <begin position="455"/>
        <end position="487"/>
    </location>
</feature>
<evidence type="ECO:0000256" key="3">
    <source>
        <dbReference type="PROSITE-ProRule" id="PRU00023"/>
    </source>
</evidence>
<accession>A0A4Y7SE84</accession>
<name>A0A4Y7SE84_COPMI</name>
<reference evidence="4 5" key="1">
    <citation type="journal article" date="2019" name="Nat. Ecol. Evol.">
        <title>Megaphylogeny resolves global patterns of mushroom evolution.</title>
        <authorList>
            <person name="Varga T."/>
            <person name="Krizsan K."/>
            <person name="Foldi C."/>
            <person name="Dima B."/>
            <person name="Sanchez-Garcia M."/>
            <person name="Sanchez-Ramirez S."/>
            <person name="Szollosi G.J."/>
            <person name="Szarkandi J.G."/>
            <person name="Papp V."/>
            <person name="Albert L."/>
            <person name="Andreopoulos W."/>
            <person name="Angelini C."/>
            <person name="Antonin V."/>
            <person name="Barry K.W."/>
            <person name="Bougher N.L."/>
            <person name="Buchanan P."/>
            <person name="Buyck B."/>
            <person name="Bense V."/>
            <person name="Catcheside P."/>
            <person name="Chovatia M."/>
            <person name="Cooper J."/>
            <person name="Damon W."/>
            <person name="Desjardin D."/>
            <person name="Finy P."/>
            <person name="Geml J."/>
            <person name="Haridas S."/>
            <person name="Hughes K."/>
            <person name="Justo A."/>
            <person name="Karasinski D."/>
            <person name="Kautmanova I."/>
            <person name="Kiss B."/>
            <person name="Kocsube S."/>
            <person name="Kotiranta H."/>
            <person name="LaButti K.M."/>
            <person name="Lechner B.E."/>
            <person name="Liimatainen K."/>
            <person name="Lipzen A."/>
            <person name="Lukacs Z."/>
            <person name="Mihaltcheva S."/>
            <person name="Morgado L.N."/>
            <person name="Niskanen T."/>
            <person name="Noordeloos M.E."/>
            <person name="Ohm R.A."/>
            <person name="Ortiz-Santana B."/>
            <person name="Ovrebo C."/>
            <person name="Racz N."/>
            <person name="Riley R."/>
            <person name="Savchenko A."/>
            <person name="Shiryaev A."/>
            <person name="Soop K."/>
            <person name="Spirin V."/>
            <person name="Szebenyi C."/>
            <person name="Tomsovsky M."/>
            <person name="Tulloss R.E."/>
            <person name="Uehling J."/>
            <person name="Grigoriev I.V."/>
            <person name="Vagvolgyi C."/>
            <person name="Papp T."/>
            <person name="Martin F.M."/>
            <person name="Miettinen O."/>
            <person name="Hibbett D.S."/>
            <person name="Nagy L.G."/>
        </authorList>
    </citation>
    <scope>NUCLEOTIDE SEQUENCE [LARGE SCALE GENOMIC DNA]</scope>
    <source>
        <strain evidence="4 5">FP101781</strain>
    </source>
</reference>
<feature type="repeat" description="ANK" evidence="3">
    <location>
        <begin position="422"/>
        <end position="454"/>
    </location>
</feature>
<dbReference type="AlphaFoldDB" id="A0A4Y7SE84"/>
<evidence type="ECO:0000256" key="2">
    <source>
        <dbReference type="ARBA" id="ARBA00023043"/>
    </source>
</evidence>
<dbReference type="SUPFAM" id="SSF48403">
    <property type="entry name" value="Ankyrin repeat"/>
    <property type="match status" value="3"/>
</dbReference>
<feature type="repeat" description="ANK" evidence="3">
    <location>
        <begin position="68"/>
        <end position="100"/>
    </location>
</feature>
<dbReference type="InterPro" id="IPR002110">
    <property type="entry name" value="Ankyrin_rpt"/>
</dbReference>
<proteinExistence type="predicted"/>
<evidence type="ECO:0000256" key="1">
    <source>
        <dbReference type="ARBA" id="ARBA00022737"/>
    </source>
</evidence>
<dbReference type="PROSITE" id="PS50088">
    <property type="entry name" value="ANK_REPEAT"/>
    <property type="match status" value="6"/>
</dbReference>
<keyword evidence="5" id="KW-1185">Reference proteome</keyword>
<dbReference type="PANTHER" id="PTHR24198">
    <property type="entry name" value="ANKYRIN REPEAT AND PROTEIN KINASE DOMAIN-CONTAINING PROTEIN"/>
    <property type="match status" value="1"/>
</dbReference>
<keyword evidence="1" id="KW-0677">Repeat</keyword>
<dbReference type="EMBL" id="QPFP01000162">
    <property type="protein sequence ID" value="TEB19945.1"/>
    <property type="molecule type" value="Genomic_DNA"/>
</dbReference>
<feature type="repeat" description="ANK" evidence="3">
    <location>
        <begin position="101"/>
        <end position="133"/>
    </location>
</feature>
<keyword evidence="2 3" id="KW-0040">ANK repeat</keyword>
<protein>
    <submittedName>
        <fullName evidence="4">Ankyrin</fullName>
    </submittedName>
</protein>
<feature type="repeat" description="ANK" evidence="3">
    <location>
        <begin position="134"/>
        <end position="166"/>
    </location>
</feature>
<dbReference type="Gene3D" id="1.25.40.20">
    <property type="entry name" value="Ankyrin repeat-containing domain"/>
    <property type="match status" value="2"/>
</dbReference>
<organism evidence="4 5">
    <name type="scientific">Coprinellus micaceus</name>
    <name type="common">Glistening ink-cap mushroom</name>
    <name type="synonym">Coprinus micaceus</name>
    <dbReference type="NCBI Taxonomy" id="71717"/>
    <lineage>
        <taxon>Eukaryota</taxon>
        <taxon>Fungi</taxon>
        <taxon>Dikarya</taxon>
        <taxon>Basidiomycota</taxon>
        <taxon>Agaricomycotina</taxon>
        <taxon>Agaricomycetes</taxon>
        <taxon>Agaricomycetidae</taxon>
        <taxon>Agaricales</taxon>
        <taxon>Agaricineae</taxon>
        <taxon>Psathyrellaceae</taxon>
        <taxon>Coprinellus</taxon>
    </lineage>
</organism>
<dbReference type="Proteomes" id="UP000298030">
    <property type="component" value="Unassembled WGS sequence"/>
</dbReference>
<evidence type="ECO:0000313" key="4">
    <source>
        <dbReference type="EMBL" id="TEB19945.1"/>
    </source>
</evidence>
<sequence length="500" mass="53477">MMDRTALEVVCITGHWDILHILVENGAGVNALFKDGRTALEVAVYERGCKHVHIPVGLGASINTPLKDGQTALEVATRASDWEGVRILVGLGAGINATFKDGQRVLEVATRASDREGIRILVGLGADVNSANKAGETALEVVTCAPDLECLRTLLELGANINTIFSDGKTALEVVSVAQDWDLLCFLVESGVDVNAMFTGMLNLCLSPQRPVLTSNIIIWGSDGSTALEAVSSPHNWDVLCTQRGIDVNPVLADGKTVLEVAICTQDWEGTHVLGKLGAKVSPTFKDTFGQAALMAAVDARDKKAVCALAVSGCVRIEDGQIELDVAIDAENWERVRFLVVLKANNGIAFRDGSESMVLKFAAEKGQWDLIPEIVDAGANVNMPVNGFRDTVLHLACESECRPAVIEQLLQKGADPNAKGLRGRTALHRACWSGREDCVPLLLAHGADPHLQDNGGDTPLHDACRHGHGKCVELLLKHQAKPADPNAKKWADTTSPGIRE</sequence>
<comment type="caution">
    <text evidence="4">The sequence shown here is derived from an EMBL/GenBank/DDBJ whole genome shotgun (WGS) entry which is preliminary data.</text>
</comment>
<dbReference type="InterPro" id="IPR036770">
    <property type="entry name" value="Ankyrin_rpt-contain_sf"/>
</dbReference>
<gene>
    <name evidence="4" type="ORF">FA13DRAFT_297170</name>
</gene>
<evidence type="ECO:0000313" key="5">
    <source>
        <dbReference type="Proteomes" id="UP000298030"/>
    </source>
</evidence>
<dbReference type="OrthoDB" id="194358at2759"/>
<dbReference type="PROSITE" id="PS50297">
    <property type="entry name" value="ANK_REP_REGION"/>
    <property type="match status" value="3"/>
</dbReference>
<feature type="repeat" description="ANK" evidence="3">
    <location>
        <begin position="388"/>
        <end position="421"/>
    </location>
</feature>
<dbReference type="STRING" id="71717.A0A4Y7SE84"/>
<dbReference type="PANTHER" id="PTHR24198:SF165">
    <property type="entry name" value="ANKYRIN REPEAT-CONTAINING PROTEIN-RELATED"/>
    <property type="match status" value="1"/>
</dbReference>
<dbReference type="SMART" id="SM00248">
    <property type="entry name" value="ANK"/>
    <property type="match status" value="12"/>
</dbReference>
<dbReference type="Pfam" id="PF12796">
    <property type="entry name" value="Ank_2"/>
    <property type="match status" value="2"/>
</dbReference>